<dbReference type="Proteomes" id="UP000646308">
    <property type="component" value="Unassembled WGS sequence"/>
</dbReference>
<evidence type="ECO:0000313" key="2">
    <source>
        <dbReference type="Proteomes" id="UP000646308"/>
    </source>
</evidence>
<dbReference type="AlphaFoldDB" id="A0AAW9YVM5"/>
<comment type="caution">
    <text evidence="1">The sequence shown here is derived from an EMBL/GenBank/DDBJ whole genome shotgun (WGS) entry which is preliminary data.</text>
</comment>
<dbReference type="EMBL" id="WMFL01000082">
    <property type="protein sequence ID" value="NJI03269.1"/>
    <property type="molecule type" value="Genomic_DNA"/>
</dbReference>
<sequence length="66" mass="7416">MAENIDTIYQQLLENGWKMNEIDETEIFELLRILNSKHAKEEKVTKVGANESLIGAITGKDPRATG</sequence>
<name>A0AAW9YVM5_9STAP</name>
<protein>
    <submittedName>
        <fullName evidence="1">Uncharacterized protein</fullName>
    </submittedName>
</protein>
<evidence type="ECO:0000313" key="1">
    <source>
        <dbReference type="EMBL" id="NJI03269.1"/>
    </source>
</evidence>
<gene>
    <name evidence="1" type="ORF">GLV84_10560</name>
</gene>
<proteinExistence type="predicted"/>
<reference evidence="1" key="1">
    <citation type="submission" date="2019-11" db="EMBL/GenBank/DDBJ databases">
        <title>Whole genome comparisons of Staphylococcus agnetis isolates from cattle and chickens.</title>
        <authorList>
            <person name="Rhoads D."/>
            <person name="Shwani A."/>
            <person name="Adkins P."/>
            <person name="Calcutt M."/>
            <person name="Middleton J."/>
        </authorList>
    </citation>
    <scope>NUCLEOTIDE SEQUENCE</scope>
    <source>
        <strain evidence="1">1387</strain>
    </source>
</reference>
<organism evidence="1 2">
    <name type="scientific">Staphylococcus agnetis</name>
    <dbReference type="NCBI Taxonomy" id="985762"/>
    <lineage>
        <taxon>Bacteria</taxon>
        <taxon>Bacillati</taxon>
        <taxon>Bacillota</taxon>
        <taxon>Bacilli</taxon>
        <taxon>Bacillales</taxon>
        <taxon>Staphylococcaceae</taxon>
        <taxon>Staphylococcus</taxon>
    </lineage>
</organism>
<accession>A0AAW9YVM5</accession>